<evidence type="ECO:0000256" key="1">
    <source>
        <dbReference type="SAM" id="MobiDB-lite"/>
    </source>
</evidence>
<proteinExistence type="predicted"/>
<keyword evidence="3" id="KW-1185">Reference proteome</keyword>
<dbReference type="AlphaFoldDB" id="A0A1E1L0R5"/>
<feature type="region of interest" description="Disordered" evidence="1">
    <location>
        <begin position="14"/>
        <end position="60"/>
    </location>
</feature>
<evidence type="ECO:0000313" key="2">
    <source>
        <dbReference type="EMBL" id="CZT04086.1"/>
    </source>
</evidence>
<feature type="compositionally biased region" description="Basic and acidic residues" evidence="1">
    <location>
        <begin position="24"/>
        <end position="53"/>
    </location>
</feature>
<dbReference type="EMBL" id="FJUX01000067">
    <property type="protein sequence ID" value="CZT04086.1"/>
    <property type="molecule type" value="Genomic_DNA"/>
</dbReference>
<organism evidence="2 3">
    <name type="scientific">Rhynchosporium agropyri</name>
    <dbReference type="NCBI Taxonomy" id="914238"/>
    <lineage>
        <taxon>Eukaryota</taxon>
        <taxon>Fungi</taxon>
        <taxon>Dikarya</taxon>
        <taxon>Ascomycota</taxon>
        <taxon>Pezizomycotina</taxon>
        <taxon>Leotiomycetes</taxon>
        <taxon>Helotiales</taxon>
        <taxon>Ploettnerulaceae</taxon>
        <taxon>Rhynchosporium</taxon>
    </lineage>
</organism>
<reference evidence="3" key="1">
    <citation type="submission" date="2016-03" db="EMBL/GenBank/DDBJ databases">
        <authorList>
            <person name="Guldener U."/>
        </authorList>
    </citation>
    <scope>NUCLEOTIDE SEQUENCE [LARGE SCALE GENOMIC DNA]</scope>
    <source>
        <strain evidence="3">04CH-RAC-A.6.1</strain>
    </source>
</reference>
<sequence length="60" mass="6823">MLFVVRTVCREEGSFGASTFDQAEGERERGQGGRQRRSDIATGKHDYRRKDSDETLADDE</sequence>
<dbReference type="Proteomes" id="UP000178912">
    <property type="component" value="Unassembled WGS sequence"/>
</dbReference>
<protein>
    <submittedName>
        <fullName evidence="2">Uncharacterized protein</fullName>
    </submittedName>
</protein>
<accession>A0A1E1L0R5</accession>
<gene>
    <name evidence="2" type="ORF">RAG0_10651</name>
</gene>
<evidence type="ECO:0000313" key="3">
    <source>
        <dbReference type="Proteomes" id="UP000178912"/>
    </source>
</evidence>
<name>A0A1E1L0R5_9HELO</name>